<reference evidence="3" key="1">
    <citation type="submission" date="2014-03" db="EMBL/GenBank/DDBJ databases">
        <authorList>
            <person name="Aksoy S."/>
            <person name="Warren W."/>
            <person name="Wilson R.K."/>
        </authorList>
    </citation>
    <scope>NUCLEOTIDE SEQUENCE [LARGE SCALE GENOMIC DNA]</scope>
    <source>
        <strain evidence="3">IAEA</strain>
    </source>
</reference>
<keyword evidence="1" id="KW-0472">Membrane</keyword>
<dbReference type="VEuPathDB" id="VectorBase:GBRI023851"/>
<keyword evidence="3" id="KW-1185">Reference proteome</keyword>
<name>A0A1A9WLE8_9MUSC</name>
<keyword evidence="1" id="KW-1133">Transmembrane helix</keyword>
<evidence type="ECO:0000256" key="1">
    <source>
        <dbReference type="SAM" id="Phobius"/>
    </source>
</evidence>
<reference evidence="2" key="2">
    <citation type="submission" date="2020-05" db="UniProtKB">
        <authorList>
            <consortium name="EnsemblMetazoa"/>
        </authorList>
    </citation>
    <scope>IDENTIFICATION</scope>
    <source>
        <strain evidence="2">IAEA</strain>
    </source>
</reference>
<accession>A0A1A9WLE8</accession>
<proteinExistence type="predicted"/>
<organism evidence="2 3">
    <name type="scientific">Glossina brevipalpis</name>
    <dbReference type="NCBI Taxonomy" id="37001"/>
    <lineage>
        <taxon>Eukaryota</taxon>
        <taxon>Metazoa</taxon>
        <taxon>Ecdysozoa</taxon>
        <taxon>Arthropoda</taxon>
        <taxon>Hexapoda</taxon>
        <taxon>Insecta</taxon>
        <taxon>Pterygota</taxon>
        <taxon>Neoptera</taxon>
        <taxon>Endopterygota</taxon>
        <taxon>Diptera</taxon>
        <taxon>Brachycera</taxon>
        <taxon>Muscomorpha</taxon>
        <taxon>Hippoboscoidea</taxon>
        <taxon>Glossinidae</taxon>
        <taxon>Glossina</taxon>
    </lineage>
</organism>
<feature type="transmembrane region" description="Helical" evidence="1">
    <location>
        <begin position="39"/>
        <end position="58"/>
    </location>
</feature>
<keyword evidence="1" id="KW-0812">Transmembrane</keyword>
<dbReference type="EnsemblMetazoa" id="GBRI023851-RA">
    <property type="protein sequence ID" value="GBRI023851-PA"/>
    <property type="gene ID" value="GBRI023851"/>
</dbReference>
<evidence type="ECO:0000313" key="3">
    <source>
        <dbReference type="Proteomes" id="UP000091820"/>
    </source>
</evidence>
<dbReference type="Proteomes" id="UP000091820">
    <property type="component" value="Unassembled WGS sequence"/>
</dbReference>
<protein>
    <submittedName>
        <fullName evidence="2">Uncharacterized protein</fullName>
    </submittedName>
</protein>
<sequence length="172" mass="19503">MVSTLDFESSDPSSNLVVWFHGVMVSTLDSESSDPSSNLGGTFLAVFVSCSSLSLFFAKKADRCRQVPPRFELGSLDSESRVLTITPWNHTAQRQFIYNSKLCSITAHNFKGGIYSLSTGFKNDVGHLFQNNALFLRFFYRTTRMFMRIKEMRGKSHLIDNTCEALFEKKKT</sequence>
<evidence type="ECO:0000313" key="2">
    <source>
        <dbReference type="EnsemblMetazoa" id="GBRI023851-PA"/>
    </source>
</evidence>
<dbReference type="AlphaFoldDB" id="A0A1A9WLE8"/>